<organism evidence="3 4">
    <name type="scientific">Oikeobacillus pervagus</name>
    <dbReference type="NCBI Taxonomy" id="1325931"/>
    <lineage>
        <taxon>Bacteria</taxon>
        <taxon>Bacillati</taxon>
        <taxon>Bacillota</taxon>
        <taxon>Bacilli</taxon>
        <taxon>Bacillales</taxon>
        <taxon>Bacillaceae</taxon>
        <taxon>Oikeobacillus</taxon>
    </lineage>
</organism>
<feature type="chain" id="PRO_5042616999" evidence="1">
    <location>
        <begin position="22"/>
        <end position="120"/>
    </location>
</feature>
<dbReference type="AlphaFoldDB" id="A0AAJ1T1T6"/>
<feature type="domain" description="YtkA-like" evidence="2">
    <location>
        <begin position="21"/>
        <end position="100"/>
    </location>
</feature>
<sequence>MMKKRIFALLMLVIVLAGCKAGGVDFSIETAPSHKYGQSFPIVIKAVEGSEAVTGLEITANLEMAKMDHGEIEVHFTNNGDGTYEGEVELPMAGEWIAEVQAEKDGETYEGTLEFDVEEE</sequence>
<evidence type="ECO:0000259" key="2">
    <source>
        <dbReference type="Pfam" id="PF13115"/>
    </source>
</evidence>
<comment type="caution">
    <text evidence="3">The sequence shown here is derived from an EMBL/GenBank/DDBJ whole genome shotgun (WGS) entry which is preliminary data.</text>
</comment>
<dbReference type="EMBL" id="JAUSUC010000023">
    <property type="protein sequence ID" value="MDQ0215622.1"/>
    <property type="molecule type" value="Genomic_DNA"/>
</dbReference>
<evidence type="ECO:0000313" key="3">
    <source>
        <dbReference type="EMBL" id="MDQ0215622.1"/>
    </source>
</evidence>
<dbReference type="Pfam" id="PF13115">
    <property type="entry name" value="YtkA"/>
    <property type="match status" value="1"/>
</dbReference>
<dbReference type="InterPro" id="IPR032693">
    <property type="entry name" value="YtkA-like_dom"/>
</dbReference>
<keyword evidence="4" id="KW-1185">Reference proteome</keyword>
<evidence type="ECO:0000256" key="1">
    <source>
        <dbReference type="SAM" id="SignalP"/>
    </source>
</evidence>
<protein>
    <submittedName>
        <fullName evidence="3">Lipoprotein NlpE involved in copper resistance</fullName>
    </submittedName>
</protein>
<proteinExistence type="predicted"/>
<name>A0AAJ1T1T6_9BACI</name>
<keyword evidence="3" id="KW-0449">Lipoprotein</keyword>
<dbReference type="PROSITE" id="PS51257">
    <property type="entry name" value="PROKAR_LIPOPROTEIN"/>
    <property type="match status" value="1"/>
</dbReference>
<gene>
    <name evidence="3" type="ORF">J2S13_002040</name>
</gene>
<dbReference type="Proteomes" id="UP001237207">
    <property type="component" value="Unassembled WGS sequence"/>
</dbReference>
<reference evidence="3" key="1">
    <citation type="submission" date="2023-07" db="EMBL/GenBank/DDBJ databases">
        <title>Genomic Encyclopedia of Type Strains, Phase IV (KMG-IV): sequencing the most valuable type-strain genomes for metagenomic binning, comparative biology and taxonomic classification.</title>
        <authorList>
            <person name="Goeker M."/>
        </authorList>
    </citation>
    <scope>NUCLEOTIDE SEQUENCE</scope>
    <source>
        <strain evidence="3">DSM 23947</strain>
    </source>
</reference>
<accession>A0AAJ1T1T6</accession>
<evidence type="ECO:0000313" key="4">
    <source>
        <dbReference type="Proteomes" id="UP001237207"/>
    </source>
</evidence>
<feature type="signal peptide" evidence="1">
    <location>
        <begin position="1"/>
        <end position="21"/>
    </location>
</feature>
<keyword evidence="1" id="KW-0732">Signal</keyword>